<organism evidence="3 4">
    <name type="scientific">Brevibacterium jeotgali</name>
    <dbReference type="NCBI Taxonomy" id="1262550"/>
    <lineage>
        <taxon>Bacteria</taxon>
        <taxon>Bacillati</taxon>
        <taxon>Actinomycetota</taxon>
        <taxon>Actinomycetes</taxon>
        <taxon>Micrococcales</taxon>
        <taxon>Brevibacteriaceae</taxon>
        <taxon>Brevibacterium</taxon>
    </lineage>
</organism>
<keyword evidence="4" id="KW-1185">Reference proteome</keyword>
<keyword evidence="2" id="KW-0812">Transmembrane</keyword>
<protein>
    <recommendedName>
        <fullName evidence="5">DUF3017 domain-containing protein</fullName>
    </recommendedName>
</protein>
<dbReference type="OrthoDB" id="4808226at2"/>
<evidence type="ECO:0000256" key="2">
    <source>
        <dbReference type="SAM" id="Phobius"/>
    </source>
</evidence>
<gene>
    <name evidence="3" type="ORF">BJEO58_02067</name>
</gene>
<dbReference type="AlphaFoldDB" id="A0A2H1L6E0"/>
<evidence type="ECO:0000256" key="1">
    <source>
        <dbReference type="SAM" id="MobiDB-lite"/>
    </source>
</evidence>
<dbReference type="Proteomes" id="UP000234462">
    <property type="component" value="Unassembled WGS sequence"/>
</dbReference>
<sequence length="132" mass="14276">MNEHGGSDDGRARSESPARTGRSPGHAGRRGKGRGWFSKRWIYWKRRYSNPTLRDWVLLATVVALVLAVVGAPLSFRLSGGMLAAVCAAAGVLRLLPDPWWATVRNRGRGFDATVFFSVSIALALLTASIPG</sequence>
<evidence type="ECO:0000313" key="4">
    <source>
        <dbReference type="Proteomes" id="UP000234462"/>
    </source>
</evidence>
<evidence type="ECO:0008006" key="5">
    <source>
        <dbReference type="Google" id="ProtNLM"/>
    </source>
</evidence>
<keyword evidence="2" id="KW-1133">Transmembrane helix</keyword>
<dbReference type="RefSeq" id="WP_101589397.1">
    <property type="nucleotide sequence ID" value="NZ_FXZM01000009.1"/>
</dbReference>
<feature type="region of interest" description="Disordered" evidence="1">
    <location>
        <begin position="1"/>
        <end position="33"/>
    </location>
</feature>
<feature type="transmembrane region" description="Helical" evidence="2">
    <location>
        <begin position="56"/>
        <end position="76"/>
    </location>
</feature>
<evidence type="ECO:0000313" key="3">
    <source>
        <dbReference type="EMBL" id="SMY12471.1"/>
    </source>
</evidence>
<name>A0A2H1L6E0_9MICO</name>
<accession>A0A2H1L6E0</accession>
<dbReference type="EMBL" id="FXZM01000009">
    <property type="protein sequence ID" value="SMY12471.1"/>
    <property type="molecule type" value="Genomic_DNA"/>
</dbReference>
<keyword evidence="2" id="KW-0472">Membrane</keyword>
<proteinExistence type="predicted"/>
<feature type="transmembrane region" description="Helical" evidence="2">
    <location>
        <begin position="113"/>
        <end position="130"/>
    </location>
</feature>
<feature type="compositionally biased region" description="Basic and acidic residues" evidence="1">
    <location>
        <begin position="1"/>
        <end position="16"/>
    </location>
</feature>
<reference evidence="4" key="1">
    <citation type="submission" date="2017-03" db="EMBL/GenBank/DDBJ databases">
        <authorList>
            <person name="Monnet C."/>
        </authorList>
    </citation>
    <scope>NUCLEOTIDE SEQUENCE [LARGE SCALE GENOMIC DNA]</scope>
    <source>
        <strain evidence="4">SJ5-8</strain>
    </source>
</reference>